<keyword evidence="2" id="KW-0732">Signal</keyword>
<feature type="compositionally biased region" description="Low complexity" evidence="1">
    <location>
        <begin position="35"/>
        <end position="49"/>
    </location>
</feature>
<feature type="compositionally biased region" description="Basic and acidic residues" evidence="1">
    <location>
        <begin position="58"/>
        <end position="164"/>
    </location>
</feature>
<feature type="domain" description="Tyrosine-protein phosphatase" evidence="3">
    <location>
        <begin position="555"/>
        <end position="788"/>
    </location>
</feature>
<dbReference type="EMBL" id="JI166578">
    <property type="protein sequence ID" value="ADY41888.1"/>
    <property type="molecule type" value="mRNA"/>
</dbReference>
<evidence type="ECO:0000259" key="3">
    <source>
        <dbReference type="PROSITE" id="PS50055"/>
    </source>
</evidence>
<feature type="compositionally biased region" description="Basic residues" evidence="1">
    <location>
        <begin position="165"/>
        <end position="227"/>
    </location>
</feature>
<dbReference type="PRINTS" id="PR00700">
    <property type="entry name" value="PRTYPHPHTASE"/>
</dbReference>
<dbReference type="SMART" id="SM00404">
    <property type="entry name" value="PTPc_motif"/>
    <property type="match status" value="1"/>
</dbReference>
<feature type="region of interest" description="Disordered" evidence="1">
    <location>
        <begin position="35"/>
        <end position="235"/>
    </location>
</feature>
<organism evidence="5">
    <name type="scientific">Ascaris suum</name>
    <name type="common">Pig roundworm</name>
    <name type="synonym">Ascaris lumbricoides</name>
    <dbReference type="NCBI Taxonomy" id="6253"/>
    <lineage>
        <taxon>Eukaryota</taxon>
        <taxon>Metazoa</taxon>
        <taxon>Ecdysozoa</taxon>
        <taxon>Nematoda</taxon>
        <taxon>Chromadorea</taxon>
        <taxon>Rhabditida</taxon>
        <taxon>Spirurina</taxon>
        <taxon>Ascaridomorpha</taxon>
        <taxon>Ascaridoidea</taxon>
        <taxon>Ascarididae</taxon>
        <taxon>Ascaris</taxon>
    </lineage>
</organism>
<dbReference type="SUPFAM" id="SSF52799">
    <property type="entry name" value="(Phosphotyrosine protein) phosphatases II"/>
    <property type="match status" value="1"/>
</dbReference>
<dbReference type="InterPro" id="IPR003595">
    <property type="entry name" value="Tyr_Pase_cat"/>
</dbReference>
<dbReference type="InterPro" id="IPR000242">
    <property type="entry name" value="PTP_cat"/>
</dbReference>
<dbReference type="Gene3D" id="3.90.190.10">
    <property type="entry name" value="Protein tyrosine phosphatase superfamily"/>
    <property type="match status" value="1"/>
</dbReference>
<dbReference type="PANTHER" id="PTHR46163:SF15">
    <property type="entry name" value="TYROSINE-PROTEIN PHOSPHATASE DOMAIN-CONTAINING PROTEIN"/>
    <property type="match status" value="1"/>
</dbReference>
<dbReference type="Pfam" id="PF00102">
    <property type="entry name" value="Y_phosphatase"/>
    <property type="match status" value="1"/>
</dbReference>
<feature type="chain" id="PRO_5003268350" evidence="2">
    <location>
        <begin position="22"/>
        <end position="838"/>
    </location>
</feature>
<dbReference type="PROSITE" id="PS50055">
    <property type="entry name" value="TYR_PHOSPHATASE_PTP"/>
    <property type="match status" value="1"/>
</dbReference>
<dbReference type="InterPro" id="IPR000387">
    <property type="entry name" value="Tyr_Pase_dom"/>
</dbReference>
<accession>F1KVI4</accession>
<dbReference type="SMART" id="SM00194">
    <property type="entry name" value="PTPc"/>
    <property type="match status" value="1"/>
</dbReference>
<dbReference type="InterPro" id="IPR052782">
    <property type="entry name" value="Oocyte-zygote_transition_reg"/>
</dbReference>
<name>F1KVI4_ASCSU</name>
<feature type="region of interest" description="Disordered" evidence="1">
    <location>
        <begin position="286"/>
        <end position="394"/>
    </location>
</feature>
<feature type="compositionally biased region" description="Polar residues" evidence="1">
    <location>
        <begin position="292"/>
        <end position="306"/>
    </location>
</feature>
<feature type="domain" description="Tyrosine specific protein phosphatases" evidence="4">
    <location>
        <begin position="722"/>
        <end position="779"/>
    </location>
</feature>
<evidence type="ECO:0000259" key="4">
    <source>
        <dbReference type="PROSITE" id="PS50056"/>
    </source>
</evidence>
<feature type="signal peptide" evidence="2">
    <location>
        <begin position="1"/>
        <end position="21"/>
    </location>
</feature>
<protein>
    <submittedName>
        <fullName evidence="5">Tyrosine-protein phosphatase non-receptor type 2</fullName>
    </submittedName>
</protein>
<sequence length="838" mass="94581">MIELLLLARLSIVLLLPTVLSIVTIIQCFGKKTAKPAAPAAAGAAPGATAAGGTGPPKEAEKKEGEKKDSEQKEGEKKDGEAQKKDEEKKEEKKDEEKKEGDKKEDEKKEEKKEGDKKEEKKDEEKKEGDKKEDEEKKEEKKDEEKKEGEKKDGEAQKKDEEKKGHKKKRKRKRTHRGSKKYKHRHRLYKSTSKTSKRKRKKKGCGLCRARKTSRPKHRRSVGRHIHAIQDSNRKILQLPQASPAPIYRAAIQPPQAASTEPSKIDSAIPKLPKEIAKSVPEVKENLARTPQGDNIQTAQGENTEMSQRRKGGVRRNGKCREHRVKSPQGINGIPDGAAEEAVGTNAAIASSQQTPIAASGDTQKRRMPDAKTSPSLPTPALESKGGTARSARASILQTSKTSVADTVTFKSQNLEEILQEGDGQAAHKGAVVSVSGSGASIESKEDGDGRLALTLDGGLRLRAYDVNEPVRRRRKAVDKIIKVSRKASQSTIASDEQDVTLAERTLNEASKTAVSQVRKVRAFVKTISKEGLNGIRKSFIRCQYYLPRAATRINFDQNPTRVRYRDVICIDQTRVILKCRPDGSDFIHASRIPIGELENQIIITQLPLENTVAHFWEMVWQEKAEAILLLLTADEWKNHAERLQLIPSRLQCLHLGNMTITMASQIAVSKNWTVYELGLTKDGRSRRIVWHHYSGWEQNKGGADIQIIWKIHSSLRKLRRPLICMSMAGAGRAGTYAAFEWAHSMHHDKYRRIVNVEECVKKVREYRMHSVQSLPQFEYIYILMLRHIFLVKKIRDDYMSKRALQRELHKCIEVEKQYFRENTKDVDDETEMTLTCC</sequence>
<dbReference type="CDD" id="cd00047">
    <property type="entry name" value="PTPc"/>
    <property type="match status" value="1"/>
</dbReference>
<proteinExistence type="evidence at transcript level"/>
<dbReference type="GO" id="GO:0004725">
    <property type="term" value="F:protein tyrosine phosphatase activity"/>
    <property type="evidence" value="ECO:0007669"/>
    <property type="project" value="InterPro"/>
</dbReference>
<dbReference type="PANTHER" id="PTHR46163">
    <property type="entry name" value="TYROSINE-PROTEIN PHOSPHATASE-RELATED"/>
    <property type="match status" value="1"/>
</dbReference>
<feature type="compositionally biased region" description="Polar residues" evidence="1">
    <location>
        <begin position="348"/>
        <end position="357"/>
    </location>
</feature>
<evidence type="ECO:0000256" key="2">
    <source>
        <dbReference type="SAM" id="SignalP"/>
    </source>
</evidence>
<reference evidence="5" key="1">
    <citation type="journal article" date="2011" name="Genome Res.">
        <title>Deep small RNA sequencing from the nematode Ascaris reveals conservation, functional diversification, and novel developmental profiles.</title>
        <authorList>
            <person name="Wang J."/>
            <person name="Czech B."/>
            <person name="Crunk A."/>
            <person name="Wallace A."/>
            <person name="Mitreva M."/>
            <person name="Hannon G.J."/>
            <person name="Davis R.E."/>
        </authorList>
    </citation>
    <scope>NUCLEOTIDE SEQUENCE</scope>
</reference>
<evidence type="ECO:0000256" key="1">
    <source>
        <dbReference type="SAM" id="MobiDB-lite"/>
    </source>
</evidence>
<evidence type="ECO:0000313" key="5">
    <source>
        <dbReference type="EMBL" id="ADY41888.1"/>
    </source>
</evidence>
<dbReference type="AlphaFoldDB" id="F1KVI4"/>
<dbReference type="PROSITE" id="PS50056">
    <property type="entry name" value="TYR_PHOSPHATASE_2"/>
    <property type="match status" value="1"/>
</dbReference>
<feature type="compositionally biased region" description="Basic residues" evidence="1">
    <location>
        <begin position="309"/>
        <end position="326"/>
    </location>
</feature>
<dbReference type="InterPro" id="IPR029021">
    <property type="entry name" value="Prot-tyrosine_phosphatase-like"/>
</dbReference>
<keyword evidence="5" id="KW-0675">Receptor</keyword>